<gene>
    <name evidence="2" type="ORF">B0T23DRAFT_313895</name>
</gene>
<organism evidence="2 3">
    <name type="scientific">Neurospora hispaniola</name>
    <dbReference type="NCBI Taxonomy" id="588809"/>
    <lineage>
        <taxon>Eukaryota</taxon>
        <taxon>Fungi</taxon>
        <taxon>Dikarya</taxon>
        <taxon>Ascomycota</taxon>
        <taxon>Pezizomycotina</taxon>
        <taxon>Sordariomycetes</taxon>
        <taxon>Sordariomycetidae</taxon>
        <taxon>Sordariales</taxon>
        <taxon>Sordariaceae</taxon>
        <taxon>Neurospora</taxon>
    </lineage>
</organism>
<dbReference type="Proteomes" id="UP001285908">
    <property type="component" value="Unassembled WGS sequence"/>
</dbReference>
<evidence type="ECO:0000313" key="3">
    <source>
        <dbReference type="Proteomes" id="UP001285908"/>
    </source>
</evidence>
<evidence type="ECO:0000313" key="2">
    <source>
        <dbReference type="EMBL" id="KAK3494843.1"/>
    </source>
</evidence>
<comment type="caution">
    <text evidence="2">The sequence shown here is derived from an EMBL/GenBank/DDBJ whole genome shotgun (WGS) entry which is preliminary data.</text>
</comment>
<proteinExistence type="predicted"/>
<dbReference type="RefSeq" id="XP_062694272.1">
    <property type="nucleotide sequence ID" value="XM_062834769.1"/>
</dbReference>
<evidence type="ECO:0000256" key="1">
    <source>
        <dbReference type="SAM" id="MobiDB-lite"/>
    </source>
</evidence>
<keyword evidence="3" id="KW-1185">Reference proteome</keyword>
<name>A0AAJ0IAC3_9PEZI</name>
<reference evidence="2 3" key="1">
    <citation type="journal article" date="2023" name="Mol. Phylogenet. Evol.">
        <title>Genome-scale phylogeny and comparative genomics of the fungal order Sordariales.</title>
        <authorList>
            <person name="Hensen N."/>
            <person name="Bonometti L."/>
            <person name="Westerberg I."/>
            <person name="Brannstrom I.O."/>
            <person name="Guillou S."/>
            <person name="Cros-Aarteil S."/>
            <person name="Calhoun S."/>
            <person name="Haridas S."/>
            <person name="Kuo A."/>
            <person name="Mondo S."/>
            <person name="Pangilinan J."/>
            <person name="Riley R."/>
            <person name="LaButti K."/>
            <person name="Andreopoulos B."/>
            <person name="Lipzen A."/>
            <person name="Chen C."/>
            <person name="Yan M."/>
            <person name="Daum C."/>
            <person name="Ng V."/>
            <person name="Clum A."/>
            <person name="Steindorff A."/>
            <person name="Ohm R.A."/>
            <person name="Martin F."/>
            <person name="Silar P."/>
            <person name="Natvig D.O."/>
            <person name="Lalanne C."/>
            <person name="Gautier V."/>
            <person name="Ament-Velasquez S.L."/>
            <person name="Kruys A."/>
            <person name="Hutchinson M.I."/>
            <person name="Powell A.J."/>
            <person name="Barry K."/>
            <person name="Miller A.N."/>
            <person name="Grigoriev I.V."/>
            <person name="Debuchy R."/>
            <person name="Gladieux P."/>
            <person name="Hiltunen Thoren M."/>
            <person name="Johannesson H."/>
        </authorList>
    </citation>
    <scope>NUCLEOTIDE SEQUENCE [LARGE SCALE GENOMIC DNA]</scope>
    <source>
        <strain evidence="2 3">FGSC 10403</strain>
    </source>
</reference>
<dbReference type="EMBL" id="JAULSX010000003">
    <property type="protein sequence ID" value="KAK3494843.1"/>
    <property type="molecule type" value="Genomic_DNA"/>
</dbReference>
<feature type="region of interest" description="Disordered" evidence="1">
    <location>
        <begin position="436"/>
        <end position="457"/>
    </location>
</feature>
<accession>A0AAJ0IAC3</accession>
<dbReference type="AlphaFoldDB" id="A0AAJ0IAC3"/>
<dbReference type="GeneID" id="87872391"/>
<sequence>MSVPNLITCEVDGMQYLLHPQVLGSTEAPIKADQVIPVLLLTEEELNGTPDQIGQLLQYYVETDDVCSPTFTDILVEKPSKDSSRNLFMEKKDDSSYPSKATYRLQKTILPISSIDNPEAQDDDNLPSGPYFLSGPNLHQAYRLYPDTQDAFVYGMIPNDVHNPSGFQAVSFLASDSMSKTIPVPSRHYTRLTTRGQKRPSPIRGKRITLTDGLSLLGTQTTLSCKAYVDTYPPATETDAYVQRLLEEGAQSSGSNVKKILYLDYIKDEKSEYAMDVFVNALERHLNVDRTTINLDEEWEKYRVKSGIDFFLSKTARFLYQLSHYHEYANFRKDYQAKFHFSRGIVDLEAQVLWSSARDHGSLDGCLCLRITQNPGEWLGDEQTYSPVVASVIGPRMTDTSLITLVTQALTTSGFPTSVQPGPLCFPLPSSADATTAMAAADSDDKNNDGNDENGPTAVELQGRAATKLHPHEMWLYSEEVEEEDDEKIATVTLAQGKKLKGAEDSWNGETLAKSSLDIKVDLRGLKE</sequence>
<protein>
    <submittedName>
        <fullName evidence="2">Uncharacterized protein</fullName>
    </submittedName>
</protein>